<proteinExistence type="inferred from homology"/>
<dbReference type="Gene3D" id="1.10.1740.10">
    <property type="match status" value="1"/>
</dbReference>
<dbReference type="Proteomes" id="UP001370348">
    <property type="component" value="Chromosome"/>
</dbReference>
<evidence type="ECO:0000256" key="4">
    <source>
        <dbReference type="ARBA" id="ARBA00023125"/>
    </source>
</evidence>
<dbReference type="CDD" id="cd06171">
    <property type="entry name" value="Sigma70_r4"/>
    <property type="match status" value="1"/>
</dbReference>
<evidence type="ECO:0000256" key="5">
    <source>
        <dbReference type="ARBA" id="ARBA00023163"/>
    </source>
</evidence>
<keyword evidence="5" id="KW-0804">Transcription</keyword>
<keyword evidence="3" id="KW-0731">Sigma factor</keyword>
<reference evidence="8 9" key="1">
    <citation type="submission" date="2021-12" db="EMBL/GenBank/DDBJ databases">
        <title>Discovery of the Pendulisporaceae a myxobacterial family with distinct sporulation behavior and unique specialized metabolism.</title>
        <authorList>
            <person name="Garcia R."/>
            <person name="Popoff A."/>
            <person name="Bader C.D."/>
            <person name="Loehr J."/>
            <person name="Walesch S."/>
            <person name="Walt C."/>
            <person name="Boldt J."/>
            <person name="Bunk B."/>
            <person name="Haeckl F.J.F.P.J."/>
            <person name="Gunesch A.P."/>
            <person name="Birkelbach J."/>
            <person name="Nuebel U."/>
            <person name="Pietschmann T."/>
            <person name="Bach T."/>
            <person name="Mueller R."/>
        </authorList>
    </citation>
    <scope>NUCLEOTIDE SEQUENCE [LARGE SCALE GENOMIC DNA]</scope>
    <source>
        <strain evidence="8 9">MSr11954</strain>
    </source>
</reference>
<dbReference type="RefSeq" id="WP_394826890.1">
    <property type="nucleotide sequence ID" value="NZ_CP089984.1"/>
</dbReference>
<dbReference type="PANTHER" id="PTHR43133:SF8">
    <property type="entry name" value="RNA POLYMERASE SIGMA FACTOR HI_1459-RELATED"/>
    <property type="match status" value="1"/>
</dbReference>
<feature type="domain" description="RNA polymerase sigma factor 70 region 4 type 2" evidence="7">
    <location>
        <begin position="142"/>
        <end position="190"/>
    </location>
</feature>
<dbReference type="SUPFAM" id="SSF88659">
    <property type="entry name" value="Sigma3 and sigma4 domains of RNA polymerase sigma factors"/>
    <property type="match status" value="1"/>
</dbReference>
<dbReference type="PANTHER" id="PTHR43133">
    <property type="entry name" value="RNA POLYMERASE ECF-TYPE SIGMA FACTO"/>
    <property type="match status" value="1"/>
</dbReference>
<evidence type="ECO:0000313" key="9">
    <source>
        <dbReference type="Proteomes" id="UP001370348"/>
    </source>
</evidence>
<dbReference type="InterPro" id="IPR007627">
    <property type="entry name" value="RNA_pol_sigma70_r2"/>
</dbReference>
<sequence length="213" mass="23548">MLRAALRIVHDDSGPDAIEAAERAEGLVARVRAGEAAAEVEFIAQYLPHVARVLFRISGRRDGLDDLCQEVFLRAFERIDALEDAEGTRAWLTQFAVNVAREAIRARSRRGWLSFWAPADLPDACAVDPTPDRQAEIHDALQAAYEILDSLTPDARAAFVLRYFEDLPLAEVAKACGISVATAKRRIHDAAEIFFARASRHEALRGWTRGGPS</sequence>
<dbReference type="SUPFAM" id="SSF88946">
    <property type="entry name" value="Sigma2 domain of RNA polymerase sigma factors"/>
    <property type="match status" value="1"/>
</dbReference>
<evidence type="ECO:0000256" key="2">
    <source>
        <dbReference type="ARBA" id="ARBA00023015"/>
    </source>
</evidence>
<evidence type="ECO:0000259" key="6">
    <source>
        <dbReference type="Pfam" id="PF04542"/>
    </source>
</evidence>
<gene>
    <name evidence="8" type="ORF">LZC94_08250</name>
</gene>
<evidence type="ECO:0000259" key="7">
    <source>
        <dbReference type="Pfam" id="PF08281"/>
    </source>
</evidence>
<dbReference type="InterPro" id="IPR013249">
    <property type="entry name" value="RNA_pol_sigma70_r4_t2"/>
</dbReference>
<dbReference type="EMBL" id="CP089984">
    <property type="protein sequence ID" value="WXB17260.1"/>
    <property type="molecule type" value="Genomic_DNA"/>
</dbReference>
<dbReference type="NCBIfam" id="TIGR02937">
    <property type="entry name" value="sigma70-ECF"/>
    <property type="match status" value="1"/>
</dbReference>
<evidence type="ECO:0000313" key="8">
    <source>
        <dbReference type="EMBL" id="WXB17260.1"/>
    </source>
</evidence>
<organism evidence="8 9">
    <name type="scientific">Pendulispora albinea</name>
    <dbReference type="NCBI Taxonomy" id="2741071"/>
    <lineage>
        <taxon>Bacteria</taxon>
        <taxon>Pseudomonadati</taxon>
        <taxon>Myxococcota</taxon>
        <taxon>Myxococcia</taxon>
        <taxon>Myxococcales</taxon>
        <taxon>Sorangiineae</taxon>
        <taxon>Pendulisporaceae</taxon>
        <taxon>Pendulispora</taxon>
    </lineage>
</organism>
<evidence type="ECO:0000256" key="3">
    <source>
        <dbReference type="ARBA" id="ARBA00023082"/>
    </source>
</evidence>
<dbReference type="Gene3D" id="1.10.10.10">
    <property type="entry name" value="Winged helix-like DNA-binding domain superfamily/Winged helix DNA-binding domain"/>
    <property type="match status" value="1"/>
</dbReference>
<dbReference type="Pfam" id="PF08281">
    <property type="entry name" value="Sigma70_r4_2"/>
    <property type="match status" value="1"/>
</dbReference>
<comment type="similarity">
    <text evidence="1">Belongs to the sigma-70 factor family. ECF subfamily.</text>
</comment>
<protein>
    <submittedName>
        <fullName evidence="8">Sigma-70 family RNA polymerase sigma factor</fullName>
    </submittedName>
</protein>
<feature type="domain" description="RNA polymerase sigma-70 region 2" evidence="6">
    <location>
        <begin position="43"/>
        <end position="110"/>
    </location>
</feature>
<dbReference type="InterPro" id="IPR039425">
    <property type="entry name" value="RNA_pol_sigma-70-like"/>
</dbReference>
<evidence type="ECO:0000256" key="1">
    <source>
        <dbReference type="ARBA" id="ARBA00010641"/>
    </source>
</evidence>
<accession>A0ABZ2M411</accession>
<dbReference type="InterPro" id="IPR013325">
    <property type="entry name" value="RNA_pol_sigma_r2"/>
</dbReference>
<name>A0ABZ2M411_9BACT</name>
<keyword evidence="2" id="KW-0805">Transcription regulation</keyword>
<dbReference type="Pfam" id="PF04542">
    <property type="entry name" value="Sigma70_r2"/>
    <property type="match status" value="1"/>
</dbReference>
<dbReference type="InterPro" id="IPR013324">
    <property type="entry name" value="RNA_pol_sigma_r3/r4-like"/>
</dbReference>
<dbReference type="InterPro" id="IPR036388">
    <property type="entry name" value="WH-like_DNA-bd_sf"/>
</dbReference>
<keyword evidence="4" id="KW-0238">DNA-binding</keyword>
<dbReference type="InterPro" id="IPR014284">
    <property type="entry name" value="RNA_pol_sigma-70_dom"/>
</dbReference>
<keyword evidence="9" id="KW-1185">Reference proteome</keyword>